<dbReference type="RefSeq" id="WP_085282801.1">
    <property type="nucleotide sequence ID" value="NZ_FOBI01000001.1"/>
</dbReference>
<keyword evidence="4" id="KW-1015">Disulfide bond</keyword>
<evidence type="ECO:0000256" key="1">
    <source>
        <dbReference type="ARBA" id="ARBA00004383"/>
    </source>
</evidence>
<dbReference type="InterPro" id="IPR050553">
    <property type="entry name" value="Thioredoxin_ResA/DsbE_sf"/>
</dbReference>
<dbReference type="OrthoDB" id="9799347at2"/>
<dbReference type="InterPro" id="IPR036249">
    <property type="entry name" value="Thioredoxin-like_sf"/>
</dbReference>
<gene>
    <name evidence="7" type="ORF">SAMN05216262_101254</name>
</gene>
<feature type="domain" description="Thioredoxin" evidence="6">
    <location>
        <begin position="34"/>
        <end position="176"/>
    </location>
</feature>
<sequence length="183" mass="20868">MKKIIRFIPLILFVLLGALLYRGLFLNPQAMPSAMIGKPLPEFALPRLKDDQQVLGRDDLKGEIVLLNVWATWCIQCKYEHPYLLDITADPRITLYGLNFTDERSAALRWLKQYKDPYVFSIFDEQGALGLDIGVFGAPETFVIDHTGIIRKRFAGPINDKVWQKEFLPLIDTIEMEIAQGAS</sequence>
<dbReference type="GO" id="GO:0017004">
    <property type="term" value="P:cytochrome complex assembly"/>
    <property type="evidence" value="ECO:0007669"/>
    <property type="project" value="UniProtKB-KW"/>
</dbReference>
<dbReference type="Proteomes" id="UP000199297">
    <property type="component" value="Unassembled WGS sequence"/>
</dbReference>
<keyword evidence="8" id="KW-1185">Reference proteome</keyword>
<dbReference type="InterPro" id="IPR004799">
    <property type="entry name" value="Periplasmic_diS_OxRdtase_DsbE"/>
</dbReference>
<dbReference type="GO" id="GO:0030288">
    <property type="term" value="C:outer membrane-bounded periplasmic space"/>
    <property type="evidence" value="ECO:0007669"/>
    <property type="project" value="InterPro"/>
</dbReference>
<dbReference type="PANTHER" id="PTHR42852:SF6">
    <property type="entry name" value="THIOL:DISULFIDE INTERCHANGE PROTEIN DSBE"/>
    <property type="match status" value="1"/>
</dbReference>
<dbReference type="InterPro" id="IPR013740">
    <property type="entry name" value="Redoxin"/>
</dbReference>
<evidence type="ECO:0000256" key="4">
    <source>
        <dbReference type="ARBA" id="ARBA00023157"/>
    </source>
</evidence>
<name>A0A1H7GN84_9GAMM</name>
<dbReference type="STRING" id="641665.GCA_002104455_00450"/>
<keyword evidence="3" id="KW-0201">Cytochrome c-type biogenesis</keyword>
<evidence type="ECO:0000256" key="3">
    <source>
        <dbReference type="ARBA" id="ARBA00022748"/>
    </source>
</evidence>
<dbReference type="CDD" id="cd03010">
    <property type="entry name" value="TlpA_like_DsbE"/>
    <property type="match status" value="1"/>
</dbReference>
<evidence type="ECO:0000256" key="2">
    <source>
        <dbReference type="ARBA" id="ARBA00007758"/>
    </source>
</evidence>
<dbReference type="Pfam" id="PF08534">
    <property type="entry name" value="Redoxin"/>
    <property type="match status" value="1"/>
</dbReference>
<keyword evidence="5" id="KW-0676">Redox-active center</keyword>
<dbReference type="InterPro" id="IPR013766">
    <property type="entry name" value="Thioredoxin_domain"/>
</dbReference>
<dbReference type="GO" id="GO:0015036">
    <property type="term" value="F:disulfide oxidoreductase activity"/>
    <property type="evidence" value="ECO:0007669"/>
    <property type="project" value="InterPro"/>
</dbReference>
<dbReference type="GO" id="GO:0005886">
    <property type="term" value="C:plasma membrane"/>
    <property type="evidence" value="ECO:0007669"/>
    <property type="project" value="UniProtKB-SubCell"/>
</dbReference>
<comment type="subcellular location">
    <subcellularLocation>
        <location evidence="1">Cell inner membrane</location>
        <topology evidence="1">Single-pass membrane protein</topology>
        <orientation evidence="1">Periplasmic side</orientation>
    </subcellularLocation>
</comment>
<dbReference type="EMBL" id="FOBI01000001">
    <property type="protein sequence ID" value="SEK39623.1"/>
    <property type="molecule type" value="Genomic_DNA"/>
</dbReference>
<evidence type="ECO:0000313" key="8">
    <source>
        <dbReference type="Proteomes" id="UP000199297"/>
    </source>
</evidence>
<evidence type="ECO:0000256" key="5">
    <source>
        <dbReference type="ARBA" id="ARBA00023284"/>
    </source>
</evidence>
<accession>A0A1H7GN84</accession>
<evidence type="ECO:0000313" key="7">
    <source>
        <dbReference type="EMBL" id="SEK39623.1"/>
    </source>
</evidence>
<dbReference type="Gene3D" id="3.40.30.10">
    <property type="entry name" value="Glutaredoxin"/>
    <property type="match status" value="1"/>
</dbReference>
<dbReference type="NCBIfam" id="TIGR00385">
    <property type="entry name" value="dsbE"/>
    <property type="match status" value="1"/>
</dbReference>
<reference evidence="8" key="1">
    <citation type="submission" date="2016-10" db="EMBL/GenBank/DDBJ databases">
        <authorList>
            <person name="Varghese N."/>
            <person name="Submissions S."/>
        </authorList>
    </citation>
    <scope>NUCLEOTIDE SEQUENCE [LARGE SCALE GENOMIC DNA]</scope>
    <source>
        <strain evidence="8">CGMCC 1.9127</strain>
    </source>
</reference>
<dbReference type="PROSITE" id="PS51352">
    <property type="entry name" value="THIOREDOXIN_2"/>
    <property type="match status" value="1"/>
</dbReference>
<dbReference type="PANTHER" id="PTHR42852">
    <property type="entry name" value="THIOL:DISULFIDE INTERCHANGE PROTEIN DSBE"/>
    <property type="match status" value="1"/>
</dbReference>
<protein>
    <submittedName>
        <fullName evidence="7">Cytochrome c biogenesis protein CcmG, thiol:disulfide interchange protein DsbE</fullName>
    </submittedName>
</protein>
<proteinExistence type="inferred from homology"/>
<dbReference type="AlphaFoldDB" id="A0A1H7GN84"/>
<evidence type="ECO:0000259" key="6">
    <source>
        <dbReference type="PROSITE" id="PS51352"/>
    </source>
</evidence>
<comment type="similarity">
    <text evidence="2">Belongs to the thioredoxin family. DsbE subfamily.</text>
</comment>
<dbReference type="SUPFAM" id="SSF52833">
    <property type="entry name" value="Thioredoxin-like"/>
    <property type="match status" value="1"/>
</dbReference>
<organism evidence="7 8">
    <name type="scientific">Colwellia chukchiensis</name>
    <dbReference type="NCBI Taxonomy" id="641665"/>
    <lineage>
        <taxon>Bacteria</taxon>
        <taxon>Pseudomonadati</taxon>
        <taxon>Pseudomonadota</taxon>
        <taxon>Gammaproteobacteria</taxon>
        <taxon>Alteromonadales</taxon>
        <taxon>Colwelliaceae</taxon>
        <taxon>Colwellia</taxon>
    </lineage>
</organism>